<feature type="domain" description="Nudix hydrolase" evidence="4">
    <location>
        <begin position="11"/>
        <end position="144"/>
    </location>
</feature>
<dbReference type="AlphaFoldDB" id="A0A1H7F7E0"/>
<dbReference type="CDD" id="cd04673">
    <property type="entry name" value="NUDIX_ADPRase"/>
    <property type="match status" value="1"/>
</dbReference>
<keyword evidence="2 3" id="KW-0378">Hydrolase</keyword>
<reference evidence="6" key="1">
    <citation type="submission" date="2016-10" db="EMBL/GenBank/DDBJ databases">
        <authorList>
            <person name="Varghese N."/>
            <person name="Submissions S."/>
        </authorList>
    </citation>
    <scope>NUCLEOTIDE SEQUENCE [LARGE SCALE GENOMIC DNA]</scope>
    <source>
        <strain evidence="6">CGMCC 1.9150</strain>
    </source>
</reference>
<evidence type="ECO:0000256" key="2">
    <source>
        <dbReference type="ARBA" id="ARBA00022801"/>
    </source>
</evidence>
<dbReference type="PROSITE" id="PS00893">
    <property type="entry name" value="NUDIX_BOX"/>
    <property type="match status" value="1"/>
</dbReference>
<dbReference type="PANTHER" id="PTHR43736">
    <property type="entry name" value="ADP-RIBOSE PYROPHOSPHATASE"/>
    <property type="match status" value="1"/>
</dbReference>
<dbReference type="PANTHER" id="PTHR43736:SF1">
    <property type="entry name" value="DIHYDRONEOPTERIN TRIPHOSPHATE DIPHOSPHATASE"/>
    <property type="match status" value="1"/>
</dbReference>
<dbReference type="RefSeq" id="WP_089709613.1">
    <property type="nucleotide sequence ID" value="NZ_FOBC01000001.1"/>
</dbReference>
<evidence type="ECO:0000313" key="6">
    <source>
        <dbReference type="Proteomes" id="UP000198807"/>
    </source>
</evidence>
<dbReference type="STRING" id="650850.SAMN04488129_10156"/>
<dbReference type="InterPro" id="IPR020084">
    <property type="entry name" value="NUDIX_hydrolase_CS"/>
</dbReference>
<dbReference type="InterPro" id="IPR015797">
    <property type="entry name" value="NUDIX_hydrolase-like_dom_sf"/>
</dbReference>
<keyword evidence="6" id="KW-1185">Reference proteome</keyword>
<dbReference type="InterPro" id="IPR000086">
    <property type="entry name" value="NUDIX_hydrolase_dom"/>
</dbReference>
<protein>
    <submittedName>
        <fullName evidence="5">ADP-ribose pyrophosphatase YjhB, NUDIX family</fullName>
    </submittedName>
</protein>
<dbReference type="Proteomes" id="UP000198807">
    <property type="component" value="Unassembled WGS sequence"/>
</dbReference>
<dbReference type="OrthoDB" id="9791228at2"/>
<accession>A0A1H7F7E0</accession>
<proteinExistence type="inferred from homology"/>
<dbReference type="Gene3D" id="3.90.79.10">
    <property type="entry name" value="Nucleoside Triphosphate Pyrophosphohydrolase"/>
    <property type="match status" value="1"/>
</dbReference>
<sequence>MLDPREHAEVRPIPAVSAAVIRGNRILMVRRRNPPNAGMLALPGGKVEAGESLLQAAARELLEETGVVAAPRRILTAIDLFDHDEAGLLRMHFVIVVVQMDWQGGVEAAADDATELRWMDLEALAQEVGEVSESASRVARQVLVEAMTAEGALKPV</sequence>
<dbReference type="Pfam" id="PF00293">
    <property type="entry name" value="NUDIX"/>
    <property type="match status" value="1"/>
</dbReference>
<evidence type="ECO:0000313" key="5">
    <source>
        <dbReference type="EMBL" id="SEK21928.1"/>
    </source>
</evidence>
<dbReference type="InterPro" id="IPR020476">
    <property type="entry name" value="Nudix_hydrolase"/>
</dbReference>
<dbReference type="EMBL" id="FOBC01000001">
    <property type="protein sequence ID" value="SEK21928.1"/>
    <property type="molecule type" value="Genomic_DNA"/>
</dbReference>
<dbReference type="SUPFAM" id="SSF55811">
    <property type="entry name" value="Nudix"/>
    <property type="match status" value="1"/>
</dbReference>
<evidence type="ECO:0000256" key="1">
    <source>
        <dbReference type="ARBA" id="ARBA00001946"/>
    </source>
</evidence>
<evidence type="ECO:0000256" key="3">
    <source>
        <dbReference type="RuleBase" id="RU003476"/>
    </source>
</evidence>
<organism evidence="5 6">
    <name type="scientific">Halomonas daqiaonensis</name>
    <dbReference type="NCBI Taxonomy" id="650850"/>
    <lineage>
        <taxon>Bacteria</taxon>
        <taxon>Pseudomonadati</taxon>
        <taxon>Pseudomonadota</taxon>
        <taxon>Gammaproteobacteria</taxon>
        <taxon>Oceanospirillales</taxon>
        <taxon>Halomonadaceae</taxon>
        <taxon>Halomonas</taxon>
    </lineage>
</organism>
<dbReference type="PROSITE" id="PS51462">
    <property type="entry name" value="NUDIX"/>
    <property type="match status" value="1"/>
</dbReference>
<comment type="similarity">
    <text evidence="3">Belongs to the Nudix hydrolase family.</text>
</comment>
<dbReference type="GO" id="GO:0016787">
    <property type="term" value="F:hydrolase activity"/>
    <property type="evidence" value="ECO:0007669"/>
    <property type="project" value="UniProtKB-KW"/>
</dbReference>
<gene>
    <name evidence="5" type="ORF">SAMN04488129_10156</name>
</gene>
<dbReference type="PRINTS" id="PR00502">
    <property type="entry name" value="NUDIXFAMILY"/>
</dbReference>
<comment type="cofactor">
    <cofactor evidence="1">
        <name>Mg(2+)</name>
        <dbReference type="ChEBI" id="CHEBI:18420"/>
    </cofactor>
</comment>
<evidence type="ECO:0000259" key="4">
    <source>
        <dbReference type="PROSITE" id="PS51462"/>
    </source>
</evidence>
<name>A0A1H7F7E0_9GAMM</name>